<evidence type="ECO:0000256" key="7">
    <source>
        <dbReference type="ARBA" id="ARBA00022989"/>
    </source>
</evidence>
<keyword evidence="11" id="KW-0479">Metal-binding</keyword>
<evidence type="ECO:0000256" key="9">
    <source>
        <dbReference type="ARBA" id="ARBA00023136"/>
    </source>
</evidence>
<evidence type="ECO:0000256" key="2">
    <source>
        <dbReference type="ARBA" id="ARBA00022448"/>
    </source>
</evidence>
<feature type="transmembrane region" description="Helical" evidence="12">
    <location>
        <begin position="20"/>
        <end position="41"/>
    </location>
</feature>
<comment type="subcellular location">
    <subcellularLocation>
        <location evidence="10">Cell inner membrane</location>
        <topology evidence="10">Multi-pass membrane protein</topology>
    </subcellularLocation>
    <subcellularLocation>
        <location evidence="1">Cell membrane</location>
        <topology evidence="1">Multi-pass membrane protein</topology>
    </subcellularLocation>
</comment>
<comment type="similarity">
    <text evidence="10">Belongs to the TrkH potassium transport family.</text>
</comment>
<keyword evidence="3 10" id="KW-1003">Cell membrane</keyword>
<feature type="binding site" evidence="11">
    <location>
        <position position="100"/>
    </location>
    <ligand>
        <name>K(+)</name>
        <dbReference type="ChEBI" id="CHEBI:29103"/>
    </ligand>
</feature>
<dbReference type="Proteomes" id="UP000537592">
    <property type="component" value="Unassembled WGS sequence"/>
</dbReference>
<evidence type="ECO:0000256" key="1">
    <source>
        <dbReference type="ARBA" id="ARBA00004651"/>
    </source>
</evidence>
<feature type="transmembrane region" description="Helical" evidence="12">
    <location>
        <begin position="225"/>
        <end position="247"/>
    </location>
</feature>
<feature type="transmembrane region" description="Helical" evidence="12">
    <location>
        <begin position="171"/>
        <end position="190"/>
    </location>
</feature>
<comment type="caution">
    <text evidence="13">The sequence shown here is derived from an EMBL/GenBank/DDBJ whole genome shotgun (WGS) entry which is preliminary data.</text>
</comment>
<dbReference type="PANTHER" id="PTHR32024">
    <property type="entry name" value="TRK SYSTEM POTASSIUM UPTAKE PROTEIN TRKG-RELATED"/>
    <property type="match status" value="1"/>
</dbReference>
<evidence type="ECO:0000256" key="8">
    <source>
        <dbReference type="ARBA" id="ARBA00023065"/>
    </source>
</evidence>
<name>A0A7W5Z597_9HYPH</name>
<feature type="binding site" evidence="11">
    <location>
        <position position="303"/>
    </location>
    <ligand>
        <name>K(+)</name>
        <dbReference type="ChEBI" id="CHEBI:29103"/>
    </ligand>
</feature>
<feature type="binding site" evidence="11">
    <location>
        <position position="420"/>
    </location>
    <ligand>
        <name>K(+)</name>
        <dbReference type="ChEBI" id="CHEBI:29103"/>
    </ligand>
</feature>
<keyword evidence="4 10" id="KW-0633">Potassium transport</keyword>
<dbReference type="GO" id="GO:0005886">
    <property type="term" value="C:plasma membrane"/>
    <property type="evidence" value="ECO:0007669"/>
    <property type="project" value="UniProtKB-SubCell"/>
</dbReference>
<feature type="transmembrane region" description="Helical" evidence="12">
    <location>
        <begin position="122"/>
        <end position="150"/>
    </location>
</feature>
<proteinExistence type="inferred from homology"/>
<feature type="transmembrane region" description="Helical" evidence="12">
    <location>
        <begin position="377"/>
        <end position="402"/>
    </location>
</feature>
<feature type="binding site" evidence="11">
    <location>
        <position position="208"/>
    </location>
    <ligand>
        <name>K(+)</name>
        <dbReference type="ChEBI" id="CHEBI:29103"/>
    </ligand>
</feature>
<reference evidence="13 14" key="1">
    <citation type="submission" date="2020-08" db="EMBL/GenBank/DDBJ databases">
        <title>Genomic Encyclopedia of Type Strains, Phase IV (KMG-IV): sequencing the most valuable type-strain genomes for metagenomic binning, comparative biology and taxonomic classification.</title>
        <authorList>
            <person name="Goeker M."/>
        </authorList>
    </citation>
    <scope>NUCLEOTIDE SEQUENCE [LARGE SCALE GENOMIC DNA]</scope>
    <source>
        <strain evidence="13 14">DSM 28760</strain>
    </source>
</reference>
<evidence type="ECO:0000256" key="3">
    <source>
        <dbReference type="ARBA" id="ARBA00022475"/>
    </source>
</evidence>
<dbReference type="EMBL" id="JACICC010000005">
    <property type="protein sequence ID" value="MBB3810105.1"/>
    <property type="molecule type" value="Genomic_DNA"/>
</dbReference>
<keyword evidence="9 10" id="KW-0472">Membrane</keyword>
<dbReference type="RefSeq" id="WP_183752867.1">
    <property type="nucleotide sequence ID" value="NZ_JACICC010000005.1"/>
</dbReference>
<keyword evidence="6 10" id="KW-0630">Potassium</keyword>
<accession>A0A7W5Z597</accession>
<dbReference type="InterPro" id="IPR004772">
    <property type="entry name" value="TrkH"/>
</dbReference>
<evidence type="ECO:0000313" key="13">
    <source>
        <dbReference type="EMBL" id="MBB3810105.1"/>
    </source>
</evidence>
<feature type="binding site" evidence="11">
    <location>
        <position position="419"/>
    </location>
    <ligand>
        <name>K(+)</name>
        <dbReference type="ChEBI" id="CHEBI:29103"/>
    </ligand>
</feature>
<feature type="transmembrane region" description="Helical" evidence="12">
    <location>
        <begin position="53"/>
        <end position="77"/>
    </location>
</feature>
<comment type="function">
    <text evidence="10">Low-affinity potassium transport system. Interacts with Trk system potassium uptake protein TrkA.</text>
</comment>
<evidence type="ECO:0000256" key="6">
    <source>
        <dbReference type="ARBA" id="ARBA00022958"/>
    </source>
</evidence>
<dbReference type="PIRSF" id="PIRSF006247">
    <property type="entry name" value="TrkH"/>
    <property type="match status" value="1"/>
</dbReference>
<feature type="binding site" evidence="11">
    <location>
        <position position="302"/>
    </location>
    <ligand>
        <name>K(+)</name>
        <dbReference type="ChEBI" id="CHEBI:29103"/>
    </ligand>
</feature>
<keyword evidence="5 12" id="KW-0812">Transmembrane</keyword>
<dbReference type="AlphaFoldDB" id="A0A7W5Z597"/>
<dbReference type="Pfam" id="PF02386">
    <property type="entry name" value="TrkH"/>
    <property type="match status" value="1"/>
</dbReference>
<keyword evidence="7 12" id="KW-1133">Transmembrane helix</keyword>
<evidence type="ECO:0000313" key="14">
    <source>
        <dbReference type="Proteomes" id="UP000537592"/>
    </source>
</evidence>
<sequence length="470" mass="50221">MATAGMMVFPMLVDVYSGSPAWRAFAVASVFSAGIGASLTFRNRGSLRAGLTLRQAFMLTPLSWFSVAAVSAMPFFFSDYGIVSRSLADSVFEAVSGITTTGATVIAGLDDAPPGLLLWRAILQWMGGIGIIATAIAILPALGIGGMQLFRTESSDRSEKAMPRVRQIAKTIGAIYLGLTLLATLTYWLAGMQLFDAVAHALTSIATGGYSTSDGSFGTWEANGIQWFATAFMLAGSIPFVLYVRLVAGDHMALWDRQVRTMLTFLALVILLMGLWLALSGQYAIEPAFRHAAFNVVSVVTTTGYATVDYAAWGNVAIGVFFGLTFIGGCTGSTAGGIKIFRFEVMAVMLKAHFMRLLFPRGVFPRSYAGRPLDDEIIGSVVAFFAVFFMCYLFLTIGLMAFGLDFLTSASGAATALSNVGPGLGDIIGPAGNFSSLPDGAKWLLSFGMLLGRLELFTVLVLFVPRFWRS</sequence>
<protein>
    <recommendedName>
        <fullName evidence="10">Trk system potassium uptake protein</fullName>
    </recommendedName>
</protein>
<keyword evidence="10" id="KW-0997">Cell inner membrane</keyword>
<keyword evidence="8 10" id="KW-0406">Ion transport</keyword>
<organism evidence="13 14">
    <name type="scientific">Pseudochelatococcus contaminans</name>
    <dbReference type="NCBI Taxonomy" id="1538103"/>
    <lineage>
        <taxon>Bacteria</taxon>
        <taxon>Pseudomonadati</taxon>
        <taxon>Pseudomonadota</taxon>
        <taxon>Alphaproteobacteria</taxon>
        <taxon>Hyphomicrobiales</taxon>
        <taxon>Chelatococcaceae</taxon>
        <taxon>Pseudochelatococcus</taxon>
    </lineage>
</organism>
<evidence type="ECO:0000256" key="10">
    <source>
        <dbReference type="PIRNR" id="PIRNR006247"/>
    </source>
</evidence>
<dbReference type="PANTHER" id="PTHR32024:SF3">
    <property type="entry name" value="TRK SYSTEM POTASSIUM UPTAKE PROTEIN"/>
    <property type="match status" value="1"/>
</dbReference>
<feature type="transmembrane region" description="Helical" evidence="12">
    <location>
        <begin position="316"/>
        <end position="341"/>
    </location>
</feature>
<evidence type="ECO:0000256" key="4">
    <source>
        <dbReference type="ARBA" id="ARBA00022538"/>
    </source>
</evidence>
<dbReference type="GO" id="GO:0015379">
    <property type="term" value="F:potassium:chloride symporter activity"/>
    <property type="evidence" value="ECO:0007669"/>
    <property type="project" value="InterPro"/>
</dbReference>
<feature type="binding site" evidence="11">
    <location>
        <position position="101"/>
    </location>
    <ligand>
        <name>K(+)</name>
        <dbReference type="ChEBI" id="CHEBI:29103"/>
    </ligand>
</feature>
<keyword evidence="14" id="KW-1185">Reference proteome</keyword>
<keyword evidence="2 10" id="KW-0813">Transport</keyword>
<gene>
    <name evidence="13" type="ORF">FHS81_002201</name>
</gene>
<feature type="transmembrane region" description="Helical" evidence="12">
    <location>
        <begin position="443"/>
        <end position="464"/>
    </location>
</feature>
<evidence type="ECO:0000256" key="5">
    <source>
        <dbReference type="ARBA" id="ARBA00022692"/>
    </source>
</evidence>
<dbReference type="InterPro" id="IPR003445">
    <property type="entry name" value="Cat_transpt"/>
</dbReference>
<feature type="transmembrane region" description="Helical" evidence="12">
    <location>
        <begin position="259"/>
        <end position="279"/>
    </location>
</feature>
<evidence type="ECO:0000256" key="11">
    <source>
        <dbReference type="PIRSR" id="PIRSR006247-1"/>
    </source>
</evidence>
<evidence type="ECO:0000256" key="12">
    <source>
        <dbReference type="SAM" id="Phobius"/>
    </source>
</evidence>
<dbReference type="GO" id="GO:0046872">
    <property type="term" value="F:metal ion binding"/>
    <property type="evidence" value="ECO:0007669"/>
    <property type="project" value="UniProtKB-KW"/>
</dbReference>